<dbReference type="Proteomes" id="UP000326950">
    <property type="component" value="Unassembled WGS sequence"/>
</dbReference>
<name>A0A5N6UXG8_ASPTM</name>
<dbReference type="EMBL" id="ML738618">
    <property type="protein sequence ID" value="KAE8163359.1"/>
    <property type="molecule type" value="Genomic_DNA"/>
</dbReference>
<dbReference type="AlphaFoldDB" id="A0A5N6UXG8"/>
<accession>A0A5N6UXG8</accession>
<proteinExistence type="predicted"/>
<gene>
    <name evidence="2" type="ORF">BDV40DRAFT_263056</name>
</gene>
<feature type="transmembrane region" description="Helical" evidence="1">
    <location>
        <begin position="57"/>
        <end position="76"/>
    </location>
</feature>
<evidence type="ECO:0000313" key="2">
    <source>
        <dbReference type="EMBL" id="KAE8163359.1"/>
    </source>
</evidence>
<keyword evidence="3" id="KW-1185">Reference proteome</keyword>
<organism evidence="2 3">
    <name type="scientific">Aspergillus tamarii</name>
    <dbReference type="NCBI Taxonomy" id="41984"/>
    <lineage>
        <taxon>Eukaryota</taxon>
        <taxon>Fungi</taxon>
        <taxon>Dikarya</taxon>
        <taxon>Ascomycota</taxon>
        <taxon>Pezizomycotina</taxon>
        <taxon>Eurotiomycetes</taxon>
        <taxon>Eurotiomycetidae</taxon>
        <taxon>Eurotiales</taxon>
        <taxon>Aspergillaceae</taxon>
        <taxon>Aspergillus</taxon>
        <taxon>Aspergillus subgen. Circumdati</taxon>
    </lineage>
</organism>
<protein>
    <submittedName>
        <fullName evidence="2">Uncharacterized protein</fullName>
    </submittedName>
</protein>
<keyword evidence="1" id="KW-1133">Transmembrane helix</keyword>
<evidence type="ECO:0000313" key="3">
    <source>
        <dbReference type="Proteomes" id="UP000326950"/>
    </source>
</evidence>
<keyword evidence="1" id="KW-0812">Transmembrane</keyword>
<sequence length="89" mass="9855">MVSSAGDPPMITFCELFLESRVYHLDDHLGIHNKHGSCATIGALRVTKVAQDSSLSLGLRAMLVPVAFPSGIYYYWIRHYLDPGSFQGQ</sequence>
<evidence type="ECO:0000256" key="1">
    <source>
        <dbReference type="SAM" id="Phobius"/>
    </source>
</evidence>
<keyword evidence="1" id="KW-0472">Membrane</keyword>
<reference evidence="2 3" key="1">
    <citation type="submission" date="2019-04" db="EMBL/GenBank/DDBJ databases">
        <title>Friends and foes A comparative genomics study of 23 Aspergillus species from section Flavi.</title>
        <authorList>
            <consortium name="DOE Joint Genome Institute"/>
            <person name="Kjaerbolling I."/>
            <person name="Vesth T."/>
            <person name="Frisvad J.C."/>
            <person name="Nybo J.L."/>
            <person name="Theobald S."/>
            <person name="Kildgaard S."/>
            <person name="Isbrandt T."/>
            <person name="Kuo A."/>
            <person name="Sato A."/>
            <person name="Lyhne E.K."/>
            <person name="Kogle M.E."/>
            <person name="Wiebenga A."/>
            <person name="Kun R.S."/>
            <person name="Lubbers R.J."/>
            <person name="Makela M.R."/>
            <person name="Barry K."/>
            <person name="Chovatia M."/>
            <person name="Clum A."/>
            <person name="Daum C."/>
            <person name="Haridas S."/>
            <person name="He G."/>
            <person name="LaButti K."/>
            <person name="Lipzen A."/>
            <person name="Mondo S."/>
            <person name="Riley R."/>
            <person name="Salamov A."/>
            <person name="Simmons B.A."/>
            <person name="Magnuson J.K."/>
            <person name="Henrissat B."/>
            <person name="Mortensen U.H."/>
            <person name="Larsen T.O."/>
            <person name="Devries R.P."/>
            <person name="Grigoriev I.V."/>
            <person name="Machida M."/>
            <person name="Baker S.E."/>
            <person name="Andersen M.R."/>
        </authorList>
    </citation>
    <scope>NUCLEOTIDE SEQUENCE [LARGE SCALE GENOMIC DNA]</scope>
    <source>
        <strain evidence="2 3">CBS 117626</strain>
    </source>
</reference>